<dbReference type="PANTHER" id="PTHR34582">
    <property type="entry name" value="UPF0702 TRANSMEMBRANE PROTEIN YCAP"/>
    <property type="match status" value="1"/>
</dbReference>
<dbReference type="EMBL" id="JBHUMA010000006">
    <property type="protein sequence ID" value="MFD2599471.1"/>
    <property type="molecule type" value="Genomic_DNA"/>
</dbReference>
<accession>A0ABW5NL85</accession>
<keyword evidence="10" id="KW-1185">Reference proteome</keyword>
<evidence type="ECO:0000256" key="4">
    <source>
        <dbReference type="ARBA" id="ARBA00022692"/>
    </source>
</evidence>
<evidence type="ECO:0000256" key="1">
    <source>
        <dbReference type="ARBA" id="ARBA00004651"/>
    </source>
</evidence>
<evidence type="ECO:0000256" key="2">
    <source>
        <dbReference type="ARBA" id="ARBA00006448"/>
    </source>
</evidence>
<name>A0ABW5NL85_9SPHI</name>
<organism evidence="9 10">
    <name type="scientific">Sphingobacterium corticis</name>
    <dbReference type="NCBI Taxonomy" id="1812823"/>
    <lineage>
        <taxon>Bacteria</taxon>
        <taxon>Pseudomonadati</taxon>
        <taxon>Bacteroidota</taxon>
        <taxon>Sphingobacteriia</taxon>
        <taxon>Sphingobacteriales</taxon>
        <taxon>Sphingobacteriaceae</taxon>
        <taxon>Sphingobacterium</taxon>
    </lineage>
</organism>
<feature type="domain" description="YetF C-terminal" evidence="8">
    <location>
        <begin position="106"/>
        <end position="180"/>
    </location>
</feature>
<dbReference type="Proteomes" id="UP001597393">
    <property type="component" value="Unassembled WGS sequence"/>
</dbReference>
<dbReference type="PANTHER" id="PTHR34582:SF6">
    <property type="entry name" value="UPF0702 TRANSMEMBRANE PROTEIN YCAP"/>
    <property type="match status" value="1"/>
</dbReference>
<evidence type="ECO:0000313" key="9">
    <source>
        <dbReference type="EMBL" id="MFD2599471.1"/>
    </source>
</evidence>
<feature type="transmembrane region" description="Helical" evidence="7">
    <location>
        <begin position="25"/>
        <end position="46"/>
    </location>
</feature>
<feature type="transmembrane region" description="Helical" evidence="7">
    <location>
        <begin position="83"/>
        <end position="105"/>
    </location>
</feature>
<sequence length="237" mass="26819">MPEKTISDHNVSAFLEKVFLHDLDFSYALEIIFRTTIMFVIILVFLRMTGKKGIRQLSIFEVAIIIALGSAAGDPIIVQDMAIIPSLIAFTSTLILYRFITYLAARNTKVESIIEGKPVYVIEDGMFSLETKEAHTLGKDEFFAEMRERNVSQLGQVKTAILETNGKLSIFYFEEKDVKYGLPILPNEYHKKSNSVETSGRYACTNCGYVSQLELDSSCERCKDSQWVAATNERRIT</sequence>
<evidence type="ECO:0000259" key="8">
    <source>
        <dbReference type="Pfam" id="PF04239"/>
    </source>
</evidence>
<evidence type="ECO:0000256" key="3">
    <source>
        <dbReference type="ARBA" id="ARBA00022475"/>
    </source>
</evidence>
<keyword evidence="3" id="KW-1003">Cell membrane</keyword>
<dbReference type="Pfam" id="PF04239">
    <property type="entry name" value="DUF421"/>
    <property type="match status" value="1"/>
</dbReference>
<comment type="subcellular location">
    <subcellularLocation>
        <location evidence="1">Cell membrane</location>
        <topology evidence="1">Multi-pass membrane protein</topology>
    </subcellularLocation>
</comment>
<protein>
    <submittedName>
        <fullName evidence="9">DUF421 domain-containing protein</fullName>
    </submittedName>
</protein>
<dbReference type="Gene3D" id="3.30.240.20">
    <property type="entry name" value="bsu07140 like domains"/>
    <property type="match status" value="1"/>
</dbReference>
<evidence type="ECO:0000313" key="10">
    <source>
        <dbReference type="Proteomes" id="UP001597393"/>
    </source>
</evidence>
<keyword evidence="5 7" id="KW-1133">Transmembrane helix</keyword>
<dbReference type="InterPro" id="IPR007353">
    <property type="entry name" value="DUF421"/>
</dbReference>
<comment type="caution">
    <text evidence="9">The sequence shown here is derived from an EMBL/GenBank/DDBJ whole genome shotgun (WGS) entry which is preliminary data.</text>
</comment>
<feature type="transmembrane region" description="Helical" evidence="7">
    <location>
        <begin position="58"/>
        <end position="77"/>
    </location>
</feature>
<reference evidence="10" key="1">
    <citation type="journal article" date="2019" name="Int. J. Syst. Evol. Microbiol.">
        <title>The Global Catalogue of Microorganisms (GCM) 10K type strain sequencing project: providing services to taxonomists for standard genome sequencing and annotation.</title>
        <authorList>
            <consortium name="The Broad Institute Genomics Platform"/>
            <consortium name="The Broad Institute Genome Sequencing Center for Infectious Disease"/>
            <person name="Wu L."/>
            <person name="Ma J."/>
        </authorList>
    </citation>
    <scope>NUCLEOTIDE SEQUENCE [LARGE SCALE GENOMIC DNA]</scope>
    <source>
        <strain evidence="10">KCTC 42248</strain>
    </source>
</reference>
<evidence type="ECO:0000256" key="6">
    <source>
        <dbReference type="ARBA" id="ARBA00023136"/>
    </source>
</evidence>
<dbReference type="InterPro" id="IPR023090">
    <property type="entry name" value="UPF0702_alpha/beta_dom_sf"/>
</dbReference>
<keyword evidence="6 7" id="KW-0472">Membrane</keyword>
<dbReference type="RefSeq" id="WP_380869597.1">
    <property type="nucleotide sequence ID" value="NZ_JBHUMA010000006.1"/>
</dbReference>
<keyword evidence="4 7" id="KW-0812">Transmembrane</keyword>
<gene>
    <name evidence="9" type="ORF">ACFSQ3_10955</name>
</gene>
<comment type="similarity">
    <text evidence="2">Belongs to the UPF0702 family.</text>
</comment>
<proteinExistence type="inferred from homology"/>
<evidence type="ECO:0000256" key="5">
    <source>
        <dbReference type="ARBA" id="ARBA00022989"/>
    </source>
</evidence>
<evidence type="ECO:0000256" key="7">
    <source>
        <dbReference type="SAM" id="Phobius"/>
    </source>
</evidence>